<feature type="signal peptide" evidence="1">
    <location>
        <begin position="1"/>
        <end position="27"/>
    </location>
</feature>
<dbReference type="EMBL" id="AK158557">
    <property type="protein sequence ID" value="BAE34557.1"/>
    <property type="molecule type" value="mRNA"/>
</dbReference>
<gene>
    <name evidence="3" type="primary">Gm10530</name>
</gene>
<reference evidence="2" key="3">
    <citation type="journal article" date="2000" name="Genome Res.">
        <title>RIKEN integrated sequence analysis (RISA) system--384-format sequencing pipeline with 384 multicapillary sequencer.</title>
        <authorList>
            <person name="Shibata K."/>
            <person name="Itoh M."/>
            <person name="Aizawa K."/>
            <person name="Nagaoka S."/>
            <person name="Sasaki N."/>
            <person name="Carninci P."/>
            <person name="Konno H."/>
            <person name="Akiyama J."/>
            <person name="Nishi K."/>
            <person name="Kitsunai T."/>
            <person name="Tashiro H."/>
            <person name="Itoh M."/>
            <person name="Sumi N."/>
            <person name="Ishii Y."/>
            <person name="Nakamura S."/>
            <person name="Hazama M."/>
            <person name="Nishine T."/>
            <person name="Harada A."/>
            <person name="Yamamoto R."/>
            <person name="Matsumoto H."/>
            <person name="Sakaguchi S."/>
            <person name="Ikegami T."/>
            <person name="Kashiwagi K."/>
            <person name="Fujiwake S."/>
            <person name="Inoue K."/>
            <person name="Togawa Y."/>
            <person name="Izawa M."/>
            <person name="Ohara E."/>
            <person name="Watahiki M."/>
            <person name="Yoneda Y."/>
            <person name="Ishikawa T."/>
            <person name="Ozawa K."/>
            <person name="Tanaka T."/>
            <person name="Matsuura S."/>
            <person name="Kawai J."/>
            <person name="Okazaki Y."/>
            <person name="Muramatsu M."/>
            <person name="Inoue Y."/>
            <person name="Kira A."/>
            <person name="Hayashizaki Y."/>
        </authorList>
    </citation>
    <scope>NUCLEOTIDE SEQUENCE</scope>
    <source>
        <strain evidence="2">C57BL/6J</strain>
        <tissue evidence="2">Visual cortex</tissue>
    </source>
</reference>
<reference evidence="2" key="1">
    <citation type="journal article" date="1999" name="Methods Enzymol.">
        <title>High-efficiency full-length cDNA cloning.</title>
        <authorList>
            <person name="Carninci P."/>
            <person name="Hayashizaki Y."/>
        </authorList>
    </citation>
    <scope>NUCLEOTIDE SEQUENCE</scope>
    <source>
        <strain evidence="2">C57BL/6J</strain>
        <tissue evidence="2">Visual cortex</tissue>
    </source>
</reference>
<reference evidence="2" key="4">
    <citation type="journal article" date="2001" name="Nature">
        <title>Functional annotation of a full-length mouse cDNA collection.</title>
        <authorList>
            <consortium name="The RIKEN Genome Exploration Research Group Phase II Team and the FANTOM Consortium"/>
        </authorList>
    </citation>
    <scope>NUCLEOTIDE SEQUENCE</scope>
    <source>
        <strain evidence="2">C57BL/6J</strain>
        <tissue evidence="2">Visual cortex</tissue>
    </source>
</reference>
<reference evidence="2" key="6">
    <citation type="submission" date="2004-03" db="EMBL/GenBank/DDBJ databases">
        <authorList>
            <person name="Arakawa T."/>
            <person name="Carninci P."/>
            <person name="Fukuda S."/>
            <person name="Hashizume W."/>
            <person name="Hayashida K."/>
            <person name="Hori F."/>
            <person name="Iida J."/>
            <person name="Imamura K."/>
            <person name="Imotani K."/>
            <person name="Itoh M."/>
            <person name="Kanagawa S."/>
            <person name="Kawai J."/>
            <person name="Kojima M."/>
            <person name="Konno H."/>
            <person name="Murata M."/>
            <person name="Nakamura M."/>
            <person name="Ninomiya N."/>
            <person name="Nishiyori H."/>
            <person name="Nomura K."/>
            <person name="Ohno M."/>
            <person name="Sakazume N."/>
            <person name="Sano H."/>
            <person name="Sasaki D."/>
            <person name="Shibata K."/>
            <person name="Shiraki T."/>
            <person name="Tagami M."/>
            <person name="Tagami Y."/>
            <person name="Waki K."/>
            <person name="Watahiki A."/>
            <person name="Muramatsu M."/>
            <person name="Hayashizaki Y."/>
        </authorList>
    </citation>
    <scope>NUCLEOTIDE SEQUENCE</scope>
    <source>
        <strain evidence="2">C57BL/6J</strain>
        <tissue evidence="2">Visual cortex</tissue>
    </source>
</reference>
<organism evidence="2">
    <name type="scientific">Mus musculus</name>
    <name type="common">Mouse</name>
    <dbReference type="NCBI Taxonomy" id="10090"/>
    <lineage>
        <taxon>Eukaryota</taxon>
        <taxon>Metazoa</taxon>
        <taxon>Chordata</taxon>
        <taxon>Craniata</taxon>
        <taxon>Vertebrata</taxon>
        <taxon>Euteleostomi</taxon>
        <taxon>Mammalia</taxon>
        <taxon>Eutheria</taxon>
        <taxon>Euarchontoglires</taxon>
        <taxon>Glires</taxon>
        <taxon>Rodentia</taxon>
        <taxon>Myomorpha</taxon>
        <taxon>Muroidea</taxon>
        <taxon>Muridae</taxon>
        <taxon>Murinae</taxon>
        <taxon>Mus</taxon>
        <taxon>Mus</taxon>
    </lineage>
</organism>
<keyword evidence="1" id="KW-0732">Signal</keyword>
<proteinExistence type="evidence at transcript level"/>
<reference evidence="2" key="7">
    <citation type="journal article" date="2005" name="Science">
        <title>The Transcriptional Landscape of the Mammalian Genome.</title>
        <authorList>
            <consortium name="The FANTOM Consortium"/>
            <consortium name="Riken Genome Exploration Research Group and Genome Science Group (Genome Network Project Core Group)"/>
        </authorList>
    </citation>
    <scope>NUCLEOTIDE SEQUENCE</scope>
    <source>
        <strain evidence="2">C57BL/6J</strain>
        <tissue evidence="2">Visual cortex</tissue>
    </source>
</reference>
<reference evidence="2" key="2">
    <citation type="journal article" date="2000" name="Genome Res.">
        <title>Normalization and subtraction of cap-trapper-selected cDNAs to prepare full-length cDNA libraries for rapid discovery of new genes.</title>
        <authorList>
            <person name="Carninci P."/>
            <person name="Shibata Y."/>
            <person name="Hayatsu N."/>
            <person name="Sugahara Y."/>
            <person name="Shibata K."/>
            <person name="Itoh M."/>
            <person name="Konno H."/>
            <person name="Okazaki Y."/>
            <person name="Muramatsu M."/>
            <person name="Hayashizaki Y."/>
        </authorList>
    </citation>
    <scope>NUCLEOTIDE SEQUENCE</scope>
    <source>
        <strain evidence="2">C57BL/6J</strain>
        <tissue evidence="2">Visual cortex</tissue>
    </source>
</reference>
<evidence type="ECO:0000256" key="1">
    <source>
        <dbReference type="SAM" id="SignalP"/>
    </source>
</evidence>
<evidence type="ECO:0000313" key="3">
    <source>
        <dbReference type="MGI" id="MGI:3641765"/>
    </source>
</evidence>
<evidence type="ECO:0008006" key="4">
    <source>
        <dbReference type="Google" id="ProtNLM"/>
    </source>
</evidence>
<feature type="non-terminal residue" evidence="2">
    <location>
        <position position="131"/>
    </location>
</feature>
<protein>
    <recommendedName>
        <fullName evidence="4">Secreted protein</fullName>
    </recommendedName>
</protein>
<reference evidence="2" key="8">
    <citation type="journal article" date="2005" name="Science">
        <title>Antisense Transcription in the Mammalian Transcriptome.</title>
        <authorList>
            <consortium name="RIKEN Genome Exploration Research Group and Genome Science Group (Genome Network Project Core Group) and the FANTOM Consortium"/>
        </authorList>
    </citation>
    <scope>NUCLEOTIDE SEQUENCE</scope>
    <source>
        <strain evidence="2">C57BL/6J</strain>
        <tissue evidence="2">Visual cortex</tissue>
    </source>
</reference>
<evidence type="ECO:0000313" key="2">
    <source>
        <dbReference type="EMBL" id="BAE34557.1"/>
    </source>
</evidence>
<reference evidence="2" key="5">
    <citation type="journal article" date="2002" name="Nature">
        <title>Analysis of the mouse transcriptome based on functional annotation of 60,770 full-length cDNAs.</title>
        <authorList>
            <consortium name="The FANTOM Consortium and the RIKEN Genome Exploration Research Group Phase I and II Team"/>
        </authorList>
    </citation>
    <scope>NUCLEOTIDE SEQUENCE</scope>
    <source>
        <strain evidence="2">C57BL/6J</strain>
        <tissue evidence="2">Visual cortex</tissue>
    </source>
</reference>
<accession>Q3TYK6</accession>
<name>Q3TYK6_MOUSE</name>
<dbReference type="AlphaFoldDB" id="Q3TYK6"/>
<dbReference type="MGI" id="MGI:3641765">
    <property type="gene designation" value="Gm10530"/>
</dbReference>
<feature type="chain" id="PRO_5004229685" description="Secreted protein" evidence="1">
    <location>
        <begin position="28"/>
        <end position="131"/>
    </location>
</feature>
<dbReference type="AGR" id="MGI:3641765"/>
<sequence>MLSIKFHVNQTLFALVTGYYLLQGTRGETAATEDRVPPVSFHSSLLQQACLTHLLCPTHPLCYLLCKWPGSTGSSWHRSPAYTAFLMLQRWSLFMRTSPLRTLGTLHLALWLSLSPTKNILYSNKLIQTQL</sequence>